<accession>A0ACB9QZ39</accession>
<dbReference type="Proteomes" id="UP001057402">
    <property type="component" value="Chromosome 5"/>
</dbReference>
<name>A0ACB9QZ39_9MYRT</name>
<evidence type="ECO:0000313" key="2">
    <source>
        <dbReference type="Proteomes" id="UP001057402"/>
    </source>
</evidence>
<dbReference type="EMBL" id="CM042884">
    <property type="protein sequence ID" value="KAI4369022.1"/>
    <property type="molecule type" value="Genomic_DNA"/>
</dbReference>
<comment type="caution">
    <text evidence="1">The sequence shown here is derived from an EMBL/GenBank/DDBJ whole genome shotgun (WGS) entry which is preliminary data.</text>
</comment>
<sequence>MLQNHLEEFWSDSIPLLLLSHMLRSFLRFLSLLSSLLHFLRLPLPSTTSPDLDSSFLSSLGSGLASLSDTLESNRSLSLRFDPLLHGAFGPDCAVCMSELREGEEVRVLGCRHVYHRGCLDQCLCHQVSSCPLCKRPMLSPLPPPPQLSARLGEGLLSSFGPRPPVM</sequence>
<protein>
    <submittedName>
        <fullName evidence="1">Uncharacterized protein</fullName>
    </submittedName>
</protein>
<organism evidence="1 2">
    <name type="scientific">Melastoma candidum</name>
    <dbReference type="NCBI Taxonomy" id="119954"/>
    <lineage>
        <taxon>Eukaryota</taxon>
        <taxon>Viridiplantae</taxon>
        <taxon>Streptophyta</taxon>
        <taxon>Embryophyta</taxon>
        <taxon>Tracheophyta</taxon>
        <taxon>Spermatophyta</taxon>
        <taxon>Magnoliopsida</taxon>
        <taxon>eudicotyledons</taxon>
        <taxon>Gunneridae</taxon>
        <taxon>Pentapetalae</taxon>
        <taxon>rosids</taxon>
        <taxon>malvids</taxon>
        <taxon>Myrtales</taxon>
        <taxon>Melastomataceae</taxon>
        <taxon>Melastomatoideae</taxon>
        <taxon>Melastomateae</taxon>
        <taxon>Melastoma</taxon>
    </lineage>
</organism>
<evidence type="ECO:0000313" key="1">
    <source>
        <dbReference type="EMBL" id="KAI4369022.1"/>
    </source>
</evidence>
<keyword evidence="2" id="KW-1185">Reference proteome</keyword>
<proteinExistence type="predicted"/>
<reference evidence="2" key="1">
    <citation type="journal article" date="2023" name="Front. Plant Sci.">
        <title>Chromosomal-level genome assembly of Melastoma candidum provides insights into trichome evolution.</title>
        <authorList>
            <person name="Zhong Y."/>
            <person name="Wu W."/>
            <person name="Sun C."/>
            <person name="Zou P."/>
            <person name="Liu Y."/>
            <person name="Dai S."/>
            <person name="Zhou R."/>
        </authorList>
    </citation>
    <scope>NUCLEOTIDE SEQUENCE [LARGE SCALE GENOMIC DNA]</scope>
</reference>
<gene>
    <name evidence="1" type="ORF">MLD38_017515</name>
</gene>